<sequence>MFLHIFRGPSISLSKLTTSFIDLKKNTMFKLRNLAQTDPSKVNAFSVDSPNINPTVNVENNRRLVNQLIDNIFDERKGLCDVSSSQCSSLRLQPSEYSYDKRLQYWKNVLKDREVVKEKIYRNTSKSPCKDPVLHSNRATTIDERDKQTVKKILDYAERLRPERLCVRKATALKEKCDQSTIEETLPKAERVKGTQLEICGLPGITKREILGGEQGNAEEHSSKWLMSKHLEQRIEENREDIERVIEFYPDIENLQIVGEGLMKALPSNGLQHNSQIELLMPEEKICDISSESKELGLEENPCPDDIVQVEVEPIEYGFKFNDQIFLLDNEKCVKPLGIEINFNSQPFVQEVKRVVILQNLGQKILNFKWLNRSYYKNNAALLKPLDNEFVFDHRPFRLCRGERKEFHVLYQPRRVGITKTKWVLKVDPTPFKHKTEDIVMQLQGNCEPHVEYRQRLQDIRSEVIAKSNWKMMRKLTRGLGDLTPAIKPIECPCPYQRPLTELEIFQYLNPHYKCERYHDLESIKDIYKRVKKPRDKLWNLRVDSLKEAILRFDDPEKRVLYFNELCDLLGRIINIRGGEGGETSEIVEKTERFQTSILYVRGLLGKCVDEWEKRRESLENGFLKFLEASNANGSGGDASNSEKINHALFEKQLRNSKSFKDSLYMQTYSVLCNFVEDIVNVIESAELY</sequence>
<dbReference type="PANTHER" id="PTHR48421">
    <property type="entry name" value="MYCBP-ASSOCIATED PROTEIN"/>
    <property type="match status" value="1"/>
</dbReference>
<evidence type="ECO:0000313" key="2">
    <source>
        <dbReference type="RefSeq" id="XP_058977470.1"/>
    </source>
</evidence>
<dbReference type="InterPro" id="IPR013783">
    <property type="entry name" value="Ig-like_fold"/>
</dbReference>
<dbReference type="Pfam" id="PF14646">
    <property type="entry name" value="MYCBPAP"/>
    <property type="match status" value="1"/>
</dbReference>
<protein>
    <submittedName>
        <fullName evidence="2">Uncharacterized protein LOC101899815</fullName>
    </submittedName>
</protein>
<accession>A0ABM3UVB2</accession>
<dbReference type="Gene3D" id="2.60.40.10">
    <property type="entry name" value="Immunoglobulins"/>
    <property type="match status" value="1"/>
</dbReference>
<proteinExistence type="predicted"/>
<dbReference type="GeneID" id="101899815"/>
<keyword evidence="1" id="KW-1185">Reference proteome</keyword>
<reference evidence="2" key="1">
    <citation type="submission" date="2025-08" db="UniProtKB">
        <authorList>
            <consortium name="RefSeq"/>
        </authorList>
    </citation>
    <scope>IDENTIFICATION</scope>
    <source>
        <strain evidence="2">Aabys</strain>
        <tissue evidence="2">Whole body</tissue>
    </source>
</reference>
<gene>
    <name evidence="2" type="primary">LOC101899815</name>
</gene>
<name>A0ABM3UVB2_MUSDO</name>
<dbReference type="RefSeq" id="XP_058977470.1">
    <property type="nucleotide sequence ID" value="XM_059121487.1"/>
</dbReference>
<dbReference type="PANTHER" id="PTHR48421:SF1">
    <property type="entry name" value="MYCBP-ASSOCIATED PROTEIN"/>
    <property type="match status" value="1"/>
</dbReference>
<dbReference type="InterPro" id="IPR032707">
    <property type="entry name" value="MYCBPAP"/>
</dbReference>
<evidence type="ECO:0000313" key="1">
    <source>
        <dbReference type="Proteomes" id="UP001652621"/>
    </source>
</evidence>
<organism evidence="1 2">
    <name type="scientific">Musca domestica</name>
    <name type="common">House fly</name>
    <dbReference type="NCBI Taxonomy" id="7370"/>
    <lineage>
        <taxon>Eukaryota</taxon>
        <taxon>Metazoa</taxon>
        <taxon>Ecdysozoa</taxon>
        <taxon>Arthropoda</taxon>
        <taxon>Hexapoda</taxon>
        <taxon>Insecta</taxon>
        <taxon>Pterygota</taxon>
        <taxon>Neoptera</taxon>
        <taxon>Endopterygota</taxon>
        <taxon>Diptera</taxon>
        <taxon>Brachycera</taxon>
        <taxon>Muscomorpha</taxon>
        <taxon>Muscoidea</taxon>
        <taxon>Muscidae</taxon>
        <taxon>Musca</taxon>
    </lineage>
</organism>
<dbReference type="Proteomes" id="UP001652621">
    <property type="component" value="Unplaced"/>
</dbReference>